<evidence type="ECO:0000313" key="1">
    <source>
        <dbReference type="EMBL" id="MEQ2301142.1"/>
    </source>
</evidence>
<name>A0ABV0Z5U2_9TELE</name>
<feature type="non-terminal residue" evidence="1">
    <location>
        <position position="1"/>
    </location>
</feature>
<reference evidence="1 2" key="1">
    <citation type="submission" date="2021-06" db="EMBL/GenBank/DDBJ databases">
        <authorList>
            <person name="Palmer J.M."/>
        </authorList>
    </citation>
    <scope>NUCLEOTIDE SEQUENCE [LARGE SCALE GENOMIC DNA]</scope>
    <source>
        <strain evidence="1 2">AS_MEX2019</strain>
        <tissue evidence="1">Muscle</tissue>
    </source>
</reference>
<comment type="caution">
    <text evidence="1">The sequence shown here is derived from an EMBL/GenBank/DDBJ whole genome shotgun (WGS) entry which is preliminary data.</text>
</comment>
<keyword evidence="2" id="KW-1185">Reference proteome</keyword>
<organism evidence="1 2">
    <name type="scientific">Ameca splendens</name>
    <dbReference type="NCBI Taxonomy" id="208324"/>
    <lineage>
        <taxon>Eukaryota</taxon>
        <taxon>Metazoa</taxon>
        <taxon>Chordata</taxon>
        <taxon>Craniata</taxon>
        <taxon>Vertebrata</taxon>
        <taxon>Euteleostomi</taxon>
        <taxon>Actinopterygii</taxon>
        <taxon>Neopterygii</taxon>
        <taxon>Teleostei</taxon>
        <taxon>Neoteleostei</taxon>
        <taxon>Acanthomorphata</taxon>
        <taxon>Ovalentaria</taxon>
        <taxon>Atherinomorphae</taxon>
        <taxon>Cyprinodontiformes</taxon>
        <taxon>Goodeidae</taxon>
        <taxon>Ameca</taxon>
    </lineage>
</organism>
<evidence type="ECO:0000313" key="2">
    <source>
        <dbReference type="Proteomes" id="UP001469553"/>
    </source>
</evidence>
<dbReference type="Proteomes" id="UP001469553">
    <property type="component" value="Unassembled WGS sequence"/>
</dbReference>
<accession>A0ABV0Z5U2</accession>
<sequence length="108" mass="12072">FLEFHMVVAQVFLNQHDVLNKDAHVADALGENAHPQQSRKGSRVTPVPHVSVCTCSAAHLPEMADLKNLMHCRGQGCPGKSRVWCTKCNVFLCLQNQRNSFAEFQKGR</sequence>
<dbReference type="PANTHER" id="PTHR47272:SF2">
    <property type="entry name" value="PIGGYBAC TRANSPOSABLE ELEMENT-DERIVED PROTEIN 3-LIKE"/>
    <property type="match status" value="1"/>
</dbReference>
<gene>
    <name evidence="1" type="ORF">AMECASPLE_032923</name>
</gene>
<dbReference type="PANTHER" id="PTHR47272">
    <property type="entry name" value="DDE_TNP_1_7 DOMAIN-CONTAINING PROTEIN"/>
    <property type="match status" value="1"/>
</dbReference>
<proteinExistence type="predicted"/>
<dbReference type="EMBL" id="JAHRIP010051383">
    <property type="protein sequence ID" value="MEQ2301142.1"/>
    <property type="molecule type" value="Genomic_DNA"/>
</dbReference>
<protein>
    <submittedName>
        <fullName evidence="1">Uncharacterized protein</fullName>
    </submittedName>
</protein>